<organism evidence="2 3">
    <name type="scientific">Rotaria magnacalcarata</name>
    <dbReference type="NCBI Taxonomy" id="392030"/>
    <lineage>
        <taxon>Eukaryota</taxon>
        <taxon>Metazoa</taxon>
        <taxon>Spiralia</taxon>
        <taxon>Gnathifera</taxon>
        <taxon>Rotifera</taxon>
        <taxon>Eurotatoria</taxon>
        <taxon>Bdelloidea</taxon>
        <taxon>Philodinida</taxon>
        <taxon>Philodinidae</taxon>
        <taxon>Rotaria</taxon>
    </lineage>
</organism>
<dbReference type="Proteomes" id="UP000681720">
    <property type="component" value="Unassembled WGS sequence"/>
</dbReference>
<evidence type="ECO:0000313" key="2">
    <source>
        <dbReference type="EMBL" id="CAF4902402.1"/>
    </source>
</evidence>
<accession>A0A8S3CAM9</accession>
<keyword evidence="1" id="KW-0472">Membrane</keyword>
<evidence type="ECO:0000256" key="1">
    <source>
        <dbReference type="SAM" id="Phobius"/>
    </source>
</evidence>
<gene>
    <name evidence="2" type="ORF">GIL414_LOCUS51903</name>
</gene>
<feature type="non-terminal residue" evidence="2">
    <location>
        <position position="1"/>
    </location>
</feature>
<keyword evidence="1" id="KW-0812">Transmembrane</keyword>
<dbReference type="EMBL" id="CAJOBJ010176529">
    <property type="protein sequence ID" value="CAF4902402.1"/>
    <property type="molecule type" value="Genomic_DNA"/>
</dbReference>
<feature type="transmembrane region" description="Helical" evidence="1">
    <location>
        <begin position="164"/>
        <end position="192"/>
    </location>
</feature>
<evidence type="ECO:0000313" key="3">
    <source>
        <dbReference type="Proteomes" id="UP000681720"/>
    </source>
</evidence>
<protein>
    <submittedName>
        <fullName evidence="2">Uncharacterized protein</fullName>
    </submittedName>
</protein>
<comment type="caution">
    <text evidence="2">The sequence shown here is derived from an EMBL/GenBank/DDBJ whole genome shotgun (WGS) entry which is preliminary data.</text>
</comment>
<reference evidence="2" key="1">
    <citation type="submission" date="2021-02" db="EMBL/GenBank/DDBJ databases">
        <authorList>
            <person name="Nowell W R."/>
        </authorList>
    </citation>
    <scope>NUCLEOTIDE SEQUENCE</scope>
</reference>
<keyword evidence="1" id="KW-1133">Transmembrane helix</keyword>
<name>A0A8S3CAM9_9BILA</name>
<sequence>RLNIHSESKMIAKYRHIPVMIVHLIYIYQYIQLDDSYRRLLKNVQLENPLPIFHRNRKLHKFHFAFIQLAIETNRCPYIDPTFNEKILNLVSLQRAKFYQELFCVCQQCFFGNRCQFTTSQYSISLDALIGPMVAIEKELCLNTTAAFLFIVRHKCRSTGRGLYIIDLSILGTYCLVILALKFIPIVLLPYVSNRLNCIFIEYFLKCLPTIVDWLNTCVLLKRIWFIQSGFHFDKVKKIAKSTIPTDCLCWLKSTP</sequence>
<proteinExistence type="predicted"/>
<dbReference type="AlphaFoldDB" id="A0A8S3CAM9"/>